<dbReference type="Gene3D" id="3.30.750.44">
    <property type="match status" value="1"/>
</dbReference>
<dbReference type="SUPFAM" id="SSF47090">
    <property type="entry name" value="PGBD-like"/>
    <property type="match status" value="1"/>
</dbReference>
<accession>A0A410WQS4</accession>
<gene>
    <name evidence="7" type="ORF">M5X16_09580</name>
    <name evidence="8" type="ORF">PC41400_02815</name>
</gene>
<dbReference type="CDD" id="cd07560">
    <property type="entry name" value="Peptidase_S41_CPP"/>
    <property type="match status" value="1"/>
</dbReference>
<evidence type="ECO:0000256" key="3">
    <source>
        <dbReference type="ARBA" id="ARBA00022801"/>
    </source>
</evidence>
<feature type="domain" description="PDZ" evidence="6">
    <location>
        <begin position="95"/>
        <end position="171"/>
    </location>
</feature>
<dbReference type="InterPro" id="IPR029045">
    <property type="entry name" value="ClpP/crotonase-like_dom_sf"/>
</dbReference>
<evidence type="ECO:0000313" key="8">
    <source>
        <dbReference type="EMBL" id="QAV16684.1"/>
    </source>
</evidence>
<dbReference type="Gene3D" id="2.30.42.10">
    <property type="match status" value="1"/>
</dbReference>
<dbReference type="SUPFAM" id="SSF50156">
    <property type="entry name" value="PDZ domain-like"/>
    <property type="match status" value="1"/>
</dbReference>
<evidence type="ECO:0000259" key="6">
    <source>
        <dbReference type="PROSITE" id="PS50106"/>
    </source>
</evidence>
<dbReference type="InterPro" id="IPR001478">
    <property type="entry name" value="PDZ"/>
</dbReference>
<dbReference type="GO" id="GO:0004175">
    <property type="term" value="F:endopeptidase activity"/>
    <property type="evidence" value="ECO:0007669"/>
    <property type="project" value="TreeGrafter"/>
</dbReference>
<dbReference type="SMART" id="SM00228">
    <property type="entry name" value="PDZ"/>
    <property type="match status" value="1"/>
</dbReference>
<dbReference type="PANTHER" id="PTHR32060:SF29">
    <property type="entry name" value="CARBOXY-TERMINAL PROCESSING PROTEASE CTPB"/>
    <property type="match status" value="1"/>
</dbReference>
<dbReference type="Pfam" id="PF22694">
    <property type="entry name" value="CtpB_N-like"/>
    <property type="match status" value="1"/>
</dbReference>
<dbReference type="SUPFAM" id="SSF52096">
    <property type="entry name" value="ClpP/crotonase"/>
    <property type="match status" value="1"/>
</dbReference>
<dbReference type="InterPro" id="IPR004447">
    <property type="entry name" value="Peptidase_S41A"/>
</dbReference>
<evidence type="ECO:0000313" key="7">
    <source>
        <dbReference type="EMBL" id="MCY9596024.1"/>
    </source>
</evidence>
<name>A0A410WQS4_9BACL</name>
<comment type="similarity">
    <text evidence="1 5">Belongs to the peptidase S41A family.</text>
</comment>
<dbReference type="FunFam" id="2.30.42.10:FF:000063">
    <property type="entry name" value="Peptidase, S41 family"/>
    <property type="match status" value="1"/>
</dbReference>
<dbReference type="InterPro" id="IPR036366">
    <property type="entry name" value="PGBDSf"/>
</dbReference>
<dbReference type="InterPro" id="IPR055210">
    <property type="entry name" value="CtpA/B_N"/>
</dbReference>
<dbReference type="Proteomes" id="UP001527202">
    <property type="component" value="Unassembled WGS sequence"/>
</dbReference>
<protein>
    <submittedName>
        <fullName evidence="8">PDZ domain-containing protein</fullName>
    </submittedName>
    <submittedName>
        <fullName evidence="7">S41 family peptidase</fullName>
    </submittedName>
</protein>
<reference evidence="8 9" key="1">
    <citation type="submission" date="2018-01" db="EMBL/GenBank/DDBJ databases">
        <title>The whole genome sequencing and assembly of Paenibacillus chitinolyticus KCCM 41400 strain.</title>
        <authorList>
            <person name="Kim J.-Y."/>
            <person name="Park M.-K."/>
            <person name="Lee Y.-J."/>
            <person name="Yi H."/>
            <person name="Bahn Y.-S."/>
            <person name="Kim J.F."/>
            <person name="Lee D.-W."/>
        </authorList>
    </citation>
    <scope>NUCLEOTIDE SEQUENCE [LARGE SCALE GENOMIC DNA]</scope>
    <source>
        <strain evidence="8 9">KCCM 41400</strain>
    </source>
</reference>
<dbReference type="GO" id="GO:0006508">
    <property type="term" value="P:proteolysis"/>
    <property type="evidence" value="ECO:0007669"/>
    <property type="project" value="UniProtKB-KW"/>
</dbReference>
<evidence type="ECO:0000256" key="2">
    <source>
        <dbReference type="ARBA" id="ARBA00022670"/>
    </source>
</evidence>
<sequence>MQFKGRTVIAFVLLGMFASSILTLTFTGRNLLPLGSKSVGASATAGSSGLSSQDVGKIAKTYQLIENKYLNKVDHDKIMNGAINGMLESLEDPYTVYMDSNEAKQFSESINSSFEGIGAEVTSEDGKIKVVSPIKGSPAEKAGIMANDVIVSVNGEKLDGLTVNQAVVKIRGQKGTQAKLEILRQGSTEPVQVIVVRDEIDIETVFGEMLEGGIGKIEIRQFSANTAEHFQEELKKLETQGMKGLVIDVRNDPGGLLNVVIDIVEPFVPKGKPIVQIENREGKREATTSKDGSKKYPVVVLTNKGSASASEILAGAFKEAVGSKTVGETTFGKGTVQETYVKEMGDGSNIKMTVYKWLTPDGNWIHKKGIEPDIAVEQPAFFKASILSKKDTLKPDSNSDDVKNLQLMLTGVGYEPGRTDGYYSSKTADAVKAFQKSSSLPVTGNVDTATAKKLESAVLEAVKLPKNDNQLKAAVKELQTQLSK</sequence>
<keyword evidence="3 5" id="KW-0378">Hydrolase</keyword>
<keyword evidence="4 5" id="KW-0720">Serine protease</keyword>
<dbReference type="NCBIfam" id="TIGR00225">
    <property type="entry name" value="prc"/>
    <property type="match status" value="1"/>
</dbReference>
<proteinExistence type="inferred from homology"/>
<dbReference type="GO" id="GO:0007165">
    <property type="term" value="P:signal transduction"/>
    <property type="evidence" value="ECO:0007669"/>
    <property type="project" value="TreeGrafter"/>
</dbReference>
<dbReference type="GO" id="GO:0030288">
    <property type="term" value="C:outer membrane-bounded periplasmic space"/>
    <property type="evidence" value="ECO:0007669"/>
    <property type="project" value="TreeGrafter"/>
</dbReference>
<evidence type="ECO:0000256" key="5">
    <source>
        <dbReference type="RuleBase" id="RU004404"/>
    </source>
</evidence>
<evidence type="ECO:0000313" key="9">
    <source>
        <dbReference type="Proteomes" id="UP000288943"/>
    </source>
</evidence>
<dbReference type="Pfam" id="PF03572">
    <property type="entry name" value="Peptidase_S41"/>
    <property type="match status" value="1"/>
</dbReference>
<keyword evidence="10" id="KW-1185">Reference proteome</keyword>
<reference evidence="7 10" key="2">
    <citation type="submission" date="2022-05" db="EMBL/GenBank/DDBJ databases">
        <title>Genome Sequencing of Bee-Associated Microbes.</title>
        <authorList>
            <person name="Dunlap C."/>
        </authorList>
    </citation>
    <scope>NUCLEOTIDE SEQUENCE [LARGE SCALE GENOMIC DNA]</scope>
    <source>
        <strain evidence="7 10">NRRL B-23120</strain>
    </source>
</reference>
<dbReference type="PANTHER" id="PTHR32060">
    <property type="entry name" value="TAIL-SPECIFIC PROTEASE"/>
    <property type="match status" value="1"/>
</dbReference>
<evidence type="ECO:0000256" key="4">
    <source>
        <dbReference type="ARBA" id="ARBA00022825"/>
    </source>
</evidence>
<dbReference type="InterPro" id="IPR002477">
    <property type="entry name" value="Peptidoglycan-bd-like"/>
</dbReference>
<dbReference type="GeneID" id="95373746"/>
<evidence type="ECO:0000313" key="10">
    <source>
        <dbReference type="Proteomes" id="UP001527202"/>
    </source>
</evidence>
<keyword evidence="2 5" id="KW-0645">Protease</keyword>
<dbReference type="InterPro" id="IPR036034">
    <property type="entry name" value="PDZ_sf"/>
</dbReference>
<dbReference type="EMBL" id="CP026520">
    <property type="protein sequence ID" value="QAV16684.1"/>
    <property type="molecule type" value="Genomic_DNA"/>
</dbReference>
<dbReference type="Gene3D" id="3.90.226.10">
    <property type="entry name" value="2-enoyl-CoA Hydratase, Chain A, domain 1"/>
    <property type="match status" value="1"/>
</dbReference>
<evidence type="ECO:0000256" key="1">
    <source>
        <dbReference type="ARBA" id="ARBA00009179"/>
    </source>
</evidence>
<dbReference type="Gene3D" id="1.10.101.10">
    <property type="entry name" value="PGBD-like superfamily/PGBD"/>
    <property type="match status" value="1"/>
</dbReference>
<dbReference type="SMART" id="SM00245">
    <property type="entry name" value="TSPc"/>
    <property type="match status" value="1"/>
</dbReference>
<dbReference type="KEGG" id="pchi:PC41400_02815"/>
<dbReference type="FunFam" id="3.30.750.44:FF:000001">
    <property type="entry name" value="S41 family peptidase"/>
    <property type="match status" value="1"/>
</dbReference>
<dbReference type="OrthoDB" id="9812068at2"/>
<dbReference type="CDD" id="cd06782">
    <property type="entry name" value="cpPDZ_CPP-like"/>
    <property type="match status" value="1"/>
</dbReference>
<dbReference type="InterPro" id="IPR005151">
    <property type="entry name" value="Tail-specific_protease"/>
</dbReference>
<dbReference type="Pfam" id="PF01471">
    <property type="entry name" value="PG_binding_1"/>
    <property type="match status" value="1"/>
</dbReference>
<dbReference type="EMBL" id="JAMDMJ010000010">
    <property type="protein sequence ID" value="MCY9596024.1"/>
    <property type="molecule type" value="Genomic_DNA"/>
</dbReference>
<dbReference type="RefSeq" id="WP_042233744.1">
    <property type="nucleotide sequence ID" value="NZ_CP026520.1"/>
</dbReference>
<dbReference type="AlphaFoldDB" id="A0A410WQS4"/>
<dbReference type="Pfam" id="PF13180">
    <property type="entry name" value="PDZ_2"/>
    <property type="match status" value="1"/>
</dbReference>
<dbReference type="GO" id="GO:0008236">
    <property type="term" value="F:serine-type peptidase activity"/>
    <property type="evidence" value="ECO:0007669"/>
    <property type="project" value="UniProtKB-KW"/>
</dbReference>
<dbReference type="InterPro" id="IPR036365">
    <property type="entry name" value="PGBD-like_sf"/>
</dbReference>
<dbReference type="Proteomes" id="UP000288943">
    <property type="component" value="Chromosome"/>
</dbReference>
<organism evidence="8 9">
    <name type="scientific">Paenibacillus chitinolyticus</name>
    <dbReference type="NCBI Taxonomy" id="79263"/>
    <lineage>
        <taxon>Bacteria</taxon>
        <taxon>Bacillati</taxon>
        <taxon>Bacillota</taxon>
        <taxon>Bacilli</taxon>
        <taxon>Bacillales</taxon>
        <taxon>Paenibacillaceae</taxon>
        <taxon>Paenibacillus</taxon>
    </lineage>
</organism>
<dbReference type="PROSITE" id="PS50106">
    <property type="entry name" value="PDZ"/>
    <property type="match status" value="1"/>
</dbReference>